<sequence>MSIDVMCTEQTFNKPNLQALSESGGVVHCPDDLKKPPMFRFETAEQLHRYNELRKRYKKNAGQGVLS</sequence>
<reference evidence="1 2" key="1">
    <citation type="journal article" date="2013" name="Genome Announc.">
        <title>Genome Sequence of Sporolactobacillus laevolacticus DSM442, an Efficient Polymer-Grade D-Lactate Producer from Agricultural Waste Cottonseed as a Nitrogen Source.</title>
        <authorList>
            <person name="Wang H."/>
            <person name="Wang L."/>
            <person name="Ju J."/>
            <person name="Yu B."/>
            <person name="Ma Y."/>
        </authorList>
    </citation>
    <scope>NUCLEOTIDE SEQUENCE [LARGE SCALE GENOMIC DNA]</scope>
    <source>
        <strain evidence="1 2">DSM 442</strain>
    </source>
</reference>
<dbReference type="PATRIC" id="fig|1395513.3.peg.1649"/>
<evidence type="ECO:0000313" key="1">
    <source>
        <dbReference type="EMBL" id="EST12233.1"/>
    </source>
</evidence>
<dbReference type="Proteomes" id="UP000018296">
    <property type="component" value="Unassembled WGS sequence"/>
</dbReference>
<dbReference type="RefSeq" id="WP_023509894.1">
    <property type="nucleotide sequence ID" value="NZ_AWTC01000006.1"/>
</dbReference>
<accession>V6IXU1</accession>
<dbReference type="EMBL" id="AWTC01000006">
    <property type="protein sequence ID" value="EST12233.1"/>
    <property type="molecule type" value="Genomic_DNA"/>
</dbReference>
<organism evidence="1 2">
    <name type="scientific">Sporolactobacillus laevolacticus DSM 442</name>
    <dbReference type="NCBI Taxonomy" id="1395513"/>
    <lineage>
        <taxon>Bacteria</taxon>
        <taxon>Bacillati</taxon>
        <taxon>Bacillota</taxon>
        <taxon>Bacilli</taxon>
        <taxon>Bacillales</taxon>
        <taxon>Sporolactobacillaceae</taxon>
        <taxon>Sporolactobacillus</taxon>
    </lineage>
</organism>
<name>V6IXU1_9BACL</name>
<comment type="caution">
    <text evidence="1">The sequence shown here is derived from an EMBL/GenBank/DDBJ whole genome shotgun (WGS) entry which is preliminary data.</text>
</comment>
<protein>
    <submittedName>
        <fullName evidence="1">Uncharacterized protein</fullName>
    </submittedName>
</protein>
<dbReference type="AlphaFoldDB" id="V6IXU1"/>
<dbReference type="STRING" id="1395513.P343_08135"/>
<proteinExistence type="predicted"/>
<keyword evidence="2" id="KW-1185">Reference proteome</keyword>
<gene>
    <name evidence="1" type="ORF">P343_08135</name>
</gene>
<evidence type="ECO:0000313" key="2">
    <source>
        <dbReference type="Proteomes" id="UP000018296"/>
    </source>
</evidence>